<keyword evidence="1" id="KW-0805">Transcription regulation</keyword>
<dbReference type="SMART" id="SM01134">
    <property type="entry name" value="DeoRC"/>
    <property type="match status" value="1"/>
</dbReference>
<keyword evidence="6" id="KW-1185">Reference proteome</keyword>
<accession>A0ABW2V8X4</accession>
<dbReference type="SUPFAM" id="SSF100950">
    <property type="entry name" value="NagB/RpiA/CoA transferase-like"/>
    <property type="match status" value="1"/>
</dbReference>
<evidence type="ECO:0000259" key="4">
    <source>
        <dbReference type="PROSITE" id="PS51000"/>
    </source>
</evidence>
<dbReference type="SUPFAM" id="SSF46785">
    <property type="entry name" value="Winged helix' DNA-binding domain"/>
    <property type="match status" value="1"/>
</dbReference>
<dbReference type="PROSITE" id="PS51000">
    <property type="entry name" value="HTH_DEOR_2"/>
    <property type="match status" value="1"/>
</dbReference>
<evidence type="ECO:0000256" key="3">
    <source>
        <dbReference type="ARBA" id="ARBA00023163"/>
    </source>
</evidence>
<dbReference type="InterPro" id="IPR018356">
    <property type="entry name" value="Tscrpt_reg_HTH_DeoR_CS"/>
</dbReference>
<evidence type="ECO:0000313" key="6">
    <source>
        <dbReference type="Proteomes" id="UP001596528"/>
    </source>
</evidence>
<dbReference type="InterPro" id="IPR036390">
    <property type="entry name" value="WH_DNA-bd_sf"/>
</dbReference>
<dbReference type="InterPro" id="IPR014036">
    <property type="entry name" value="DeoR-like_C"/>
</dbReference>
<feature type="domain" description="HTH deoR-type" evidence="4">
    <location>
        <begin position="3"/>
        <end position="58"/>
    </location>
</feature>
<dbReference type="Gene3D" id="1.10.10.10">
    <property type="entry name" value="Winged helix-like DNA-binding domain superfamily/Winged helix DNA-binding domain"/>
    <property type="match status" value="1"/>
</dbReference>
<evidence type="ECO:0000256" key="2">
    <source>
        <dbReference type="ARBA" id="ARBA00023125"/>
    </source>
</evidence>
<dbReference type="Proteomes" id="UP001596528">
    <property type="component" value="Unassembled WGS sequence"/>
</dbReference>
<protein>
    <submittedName>
        <fullName evidence="5">DeoR/GlpR family DNA-binding transcription regulator</fullName>
    </submittedName>
</protein>
<dbReference type="InterPro" id="IPR036388">
    <property type="entry name" value="WH-like_DNA-bd_sf"/>
</dbReference>
<dbReference type="InterPro" id="IPR001034">
    <property type="entry name" value="DeoR_HTH"/>
</dbReference>
<dbReference type="GO" id="GO:0003677">
    <property type="term" value="F:DNA binding"/>
    <property type="evidence" value="ECO:0007669"/>
    <property type="project" value="UniProtKB-KW"/>
</dbReference>
<dbReference type="PROSITE" id="PS00894">
    <property type="entry name" value="HTH_DEOR_1"/>
    <property type="match status" value="1"/>
</dbReference>
<dbReference type="PRINTS" id="PR00037">
    <property type="entry name" value="HTHLACR"/>
</dbReference>
<keyword evidence="3" id="KW-0804">Transcription</keyword>
<dbReference type="InterPro" id="IPR050313">
    <property type="entry name" value="Carb_Metab_HTH_regulators"/>
</dbReference>
<reference evidence="6" key="1">
    <citation type="journal article" date="2019" name="Int. J. Syst. Evol. Microbiol.">
        <title>The Global Catalogue of Microorganisms (GCM) 10K type strain sequencing project: providing services to taxonomists for standard genome sequencing and annotation.</title>
        <authorList>
            <consortium name="The Broad Institute Genomics Platform"/>
            <consortium name="The Broad Institute Genome Sequencing Center for Infectious Disease"/>
            <person name="Wu L."/>
            <person name="Ma J."/>
        </authorList>
    </citation>
    <scope>NUCLEOTIDE SEQUENCE [LARGE SCALE GENOMIC DNA]</scope>
    <source>
        <strain evidence="6">JCM 18657</strain>
    </source>
</reference>
<evidence type="ECO:0000313" key="5">
    <source>
        <dbReference type="EMBL" id="MFC7751236.1"/>
    </source>
</evidence>
<dbReference type="RefSeq" id="WP_138788642.1">
    <property type="nucleotide sequence ID" value="NZ_JBHTGQ010000041.1"/>
</dbReference>
<dbReference type="SMART" id="SM00420">
    <property type="entry name" value="HTH_DEOR"/>
    <property type="match status" value="1"/>
</dbReference>
<sequence length="253" mass="28220">MLAAERLQRIVEWVNERGSMRVTELAEVCGVTEETIRRDLDRLENEGKLKRSHGGAISIREEERDAPFREREIRHREQKEEIARTVAGWIRPKERIILDASSTAWYVATMLPDMPLTVLTNSMMVATALDAKPQIEVICTGGTLAKGYYSFVGPLAERSLETYHVDRAFISCKGINAERGVSESSELEAIVKRKMIEIADSVVLLADASKIGRQAFAQIADLSRISQIVTDRRIAPEQRAALEAAGVQVTVCP</sequence>
<dbReference type="Pfam" id="PF08220">
    <property type="entry name" value="HTH_DeoR"/>
    <property type="match status" value="1"/>
</dbReference>
<organism evidence="5 6">
    <name type="scientific">Paenibacillus thermoaerophilus</name>
    <dbReference type="NCBI Taxonomy" id="1215385"/>
    <lineage>
        <taxon>Bacteria</taxon>
        <taxon>Bacillati</taxon>
        <taxon>Bacillota</taxon>
        <taxon>Bacilli</taxon>
        <taxon>Bacillales</taxon>
        <taxon>Paenibacillaceae</taxon>
        <taxon>Paenibacillus</taxon>
    </lineage>
</organism>
<dbReference type="EMBL" id="JBHTGQ010000041">
    <property type="protein sequence ID" value="MFC7751236.1"/>
    <property type="molecule type" value="Genomic_DNA"/>
</dbReference>
<gene>
    <name evidence="5" type="ORF">ACFQWB_15050</name>
</gene>
<dbReference type="Gene3D" id="3.40.50.1360">
    <property type="match status" value="1"/>
</dbReference>
<dbReference type="PANTHER" id="PTHR30363">
    <property type="entry name" value="HTH-TYPE TRANSCRIPTIONAL REGULATOR SRLR-RELATED"/>
    <property type="match status" value="1"/>
</dbReference>
<dbReference type="PANTHER" id="PTHR30363:SF44">
    <property type="entry name" value="AGA OPERON TRANSCRIPTIONAL REPRESSOR-RELATED"/>
    <property type="match status" value="1"/>
</dbReference>
<proteinExistence type="predicted"/>
<keyword evidence="2 5" id="KW-0238">DNA-binding</keyword>
<dbReference type="Pfam" id="PF00455">
    <property type="entry name" value="DeoRC"/>
    <property type="match status" value="1"/>
</dbReference>
<name>A0ABW2V8X4_9BACL</name>
<evidence type="ECO:0000256" key="1">
    <source>
        <dbReference type="ARBA" id="ARBA00023015"/>
    </source>
</evidence>
<comment type="caution">
    <text evidence="5">The sequence shown here is derived from an EMBL/GenBank/DDBJ whole genome shotgun (WGS) entry which is preliminary data.</text>
</comment>
<dbReference type="InterPro" id="IPR037171">
    <property type="entry name" value="NagB/RpiA_transferase-like"/>
</dbReference>